<feature type="region of interest" description="Disordered" evidence="2">
    <location>
        <begin position="296"/>
        <end position="343"/>
    </location>
</feature>
<comment type="caution">
    <text evidence="4">The sequence shown here is derived from an EMBL/GenBank/DDBJ whole genome shotgun (WGS) entry which is preliminary data.</text>
</comment>
<evidence type="ECO:0000313" key="4">
    <source>
        <dbReference type="EMBL" id="KEK18118.1"/>
    </source>
</evidence>
<dbReference type="InterPro" id="IPR002035">
    <property type="entry name" value="VWF_A"/>
</dbReference>
<dbReference type="CDD" id="cd01454">
    <property type="entry name" value="vWA_norD_type"/>
    <property type="match status" value="1"/>
</dbReference>
<dbReference type="PANTHER" id="PTHR41248">
    <property type="entry name" value="NORD PROTEIN"/>
    <property type="match status" value="1"/>
</dbReference>
<dbReference type="Gene3D" id="3.40.50.410">
    <property type="entry name" value="von Willebrand factor, type A domain"/>
    <property type="match status" value="1"/>
</dbReference>
<dbReference type="SUPFAM" id="SSF53300">
    <property type="entry name" value="vWA-like"/>
    <property type="match status" value="1"/>
</dbReference>
<sequence>MRQIFSDKKIDASLFLQMENLMYALLKEENAYLEYGYKAYYDEVEQKVVISHFWDDRKEEDKVIGLKSEVFLKALGNKHYSDMRLIRSYATELQESPLKMFLTQLFVLLEDLRVEEIVKKLRPGTKQIFTRRKEMYRSYFSSQNEINRVRNYHADGLFCLCYLALTSDKYEMFHNEHFEQIESILHEAFQAQNTEDTMYVVEKIRYRLEETISHDMINTYFGHAPLYLSVTSDDKNCRAEKLANDDTQILDDDDDKNVMEQRLSTWHRENKNNDNENFLRFELESGTKTNLMGNAARESESGDQALSSVQGTSQKSTQSNFDGADAEDARASHASSQNEGAYGKYNVGASHTFKEAKKPSSDEKKDYQAIKSIINKDVKELKKTIEKTIENKTNANSDKYYGRLRKKFLRIYTEKQPRMFYKKGQESQELDVAFQLLVDCSGSMYNKMEETKKSVALFHEALKSLKIPHAISGFWEDASSAKPEDKPNVIHEVVTYKNSVMPNVGPEIMQLREEEDNRDGYIIRIVSEKLAKRQEKHKFLLVFTDGEPSALDYQQDGILDTHEAVKLARKKGMEVIGIFIEEGEAKEATYQLMKNIYNHHFLVANDAEDLRLKIKPLLKKLLLKTIE</sequence>
<dbReference type="EMBL" id="JOTN01000017">
    <property type="protein sequence ID" value="KEK18118.1"/>
    <property type="molecule type" value="Genomic_DNA"/>
</dbReference>
<protein>
    <submittedName>
        <fullName evidence="4">von Willebrand factor A</fullName>
    </submittedName>
</protein>
<reference evidence="4 5" key="1">
    <citation type="submission" date="2014-06" db="EMBL/GenBank/DDBJ databases">
        <title>Draft genome sequence of Bacillus manliponensis JCM 15802 (MCCC 1A00708).</title>
        <authorList>
            <person name="Lai Q."/>
            <person name="Liu Y."/>
            <person name="Shao Z."/>
        </authorList>
    </citation>
    <scope>NUCLEOTIDE SEQUENCE [LARGE SCALE GENOMIC DNA]</scope>
    <source>
        <strain evidence="4 5">JCM 15802</strain>
    </source>
</reference>
<dbReference type="AlphaFoldDB" id="A0A073K785"/>
<feature type="compositionally biased region" description="Polar residues" evidence="2">
    <location>
        <begin position="302"/>
        <end position="321"/>
    </location>
</feature>
<dbReference type="RefSeq" id="WP_034641760.1">
    <property type="nucleotide sequence ID" value="NZ_CBCSJC010000025.1"/>
</dbReference>
<dbReference type="InterPro" id="IPR051928">
    <property type="entry name" value="NorD/CobT"/>
</dbReference>
<feature type="coiled-coil region" evidence="1">
    <location>
        <begin position="371"/>
        <end position="398"/>
    </location>
</feature>
<feature type="domain" description="VWFA" evidence="3">
    <location>
        <begin position="431"/>
        <end position="622"/>
    </location>
</feature>
<dbReference type="PANTHER" id="PTHR41248:SF1">
    <property type="entry name" value="NORD PROTEIN"/>
    <property type="match status" value="1"/>
</dbReference>
<dbReference type="InterPro" id="IPR036465">
    <property type="entry name" value="vWFA_dom_sf"/>
</dbReference>
<keyword evidence="5" id="KW-1185">Reference proteome</keyword>
<accession>A0A073K785</accession>
<organism evidence="4 5">
    <name type="scientific">Bacillus manliponensis</name>
    <dbReference type="NCBI Taxonomy" id="574376"/>
    <lineage>
        <taxon>Bacteria</taxon>
        <taxon>Bacillati</taxon>
        <taxon>Bacillota</taxon>
        <taxon>Bacilli</taxon>
        <taxon>Bacillales</taxon>
        <taxon>Bacillaceae</taxon>
        <taxon>Bacillus</taxon>
        <taxon>Bacillus cereus group</taxon>
    </lineage>
</organism>
<evidence type="ECO:0000256" key="2">
    <source>
        <dbReference type="SAM" id="MobiDB-lite"/>
    </source>
</evidence>
<gene>
    <name evidence="4" type="ORF">BAMA_07075</name>
</gene>
<name>A0A073K785_9BACI</name>
<keyword evidence="1" id="KW-0175">Coiled coil</keyword>
<dbReference type="STRING" id="574376.BAMA_07075"/>
<evidence type="ECO:0000313" key="5">
    <source>
        <dbReference type="Proteomes" id="UP000027822"/>
    </source>
</evidence>
<evidence type="ECO:0000256" key="1">
    <source>
        <dbReference type="SAM" id="Coils"/>
    </source>
</evidence>
<dbReference type="Pfam" id="PF00092">
    <property type="entry name" value="VWA"/>
    <property type="match status" value="1"/>
</dbReference>
<dbReference type="eggNOG" id="COG4548">
    <property type="taxonomic scope" value="Bacteria"/>
</dbReference>
<evidence type="ECO:0000259" key="3">
    <source>
        <dbReference type="SMART" id="SM00327"/>
    </source>
</evidence>
<proteinExistence type="predicted"/>
<dbReference type="Proteomes" id="UP000027822">
    <property type="component" value="Unassembled WGS sequence"/>
</dbReference>
<dbReference type="SMART" id="SM00327">
    <property type="entry name" value="VWA"/>
    <property type="match status" value="1"/>
</dbReference>
<dbReference type="OrthoDB" id="2370292at2"/>